<evidence type="ECO:0000313" key="2">
    <source>
        <dbReference type="EMBL" id="CAK9270381.1"/>
    </source>
</evidence>
<evidence type="ECO:0000313" key="3">
    <source>
        <dbReference type="Proteomes" id="UP001497444"/>
    </source>
</evidence>
<organism evidence="2 3">
    <name type="scientific">Sphagnum jensenii</name>
    <dbReference type="NCBI Taxonomy" id="128206"/>
    <lineage>
        <taxon>Eukaryota</taxon>
        <taxon>Viridiplantae</taxon>
        <taxon>Streptophyta</taxon>
        <taxon>Embryophyta</taxon>
        <taxon>Bryophyta</taxon>
        <taxon>Sphagnophytina</taxon>
        <taxon>Sphagnopsida</taxon>
        <taxon>Sphagnales</taxon>
        <taxon>Sphagnaceae</taxon>
        <taxon>Sphagnum</taxon>
    </lineage>
</organism>
<accession>A0ABP0WU49</accession>
<gene>
    <name evidence="2" type="ORF">CSSPJE1EN1_LOCUS15859</name>
</gene>
<evidence type="ECO:0000256" key="1">
    <source>
        <dbReference type="SAM" id="MobiDB-lite"/>
    </source>
</evidence>
<dbReference type="EMBL" id="OZ020098">
    <property type="protein sequence ID" value="CAK9270381.1"/>
    <property type="molecule type" value="Genomic_DNA"/>
</dbReference>
<feature type="compositionally biased region" description="Low complexity" evidence="1">
    <location>
        <begin position="1"/>
        <end position="14"/>
    </location>
</feature>
<keyword evidence="3" id="KW-1185">Reference proteome</keyword>
<proteinExistence type="predicted"/>
<protein>
    <submittedName>
        <fullName evidence="2">Uncharacterized protein</fullName>
    </submittedName>
</protein>
<dbReference type="Proteomes" id="UP001497444">
    <property type="component" value="Chromosome 3"/>
</dbReference>
<name>A0ABP0WU49_9BRYO</name>
<sequence>MGGRGAAMCAAGAARQEKAREKEGQRKAASAMTTLFFPLRRFRATSIAVFSRSVIAYNKAPRSSSYSAWSIGFHLPSI</sequence>
<feature type="region of interest" description="Disordered" evidence="1">
    <location>
        <begin position="1"/>
        <end position="26"/>
    </location>
</feature>
<reference evidence="2" key="1">
    <citation type="submission" date="2024-02" db="EMBL/GenBank/DDBJ databases">
        <authorList>
            <consortium name="ELIXIR-Norway"/>
            <consortium name="Elixir Norway"/>
        </authorList>
    </citation>
    <scope>NUCLEOTIDE SEQUENCE</scope>
</reference>
<feature type="compositionally biased region" description="Basic and acidic residues" evidence="1">
    <location>
        <begin position="15"/>
        <end position="26"/>
    </location>
</feature>